<gene>
    <name evidence="4" type="ORF">POL67_41645</name>
</gene>
<feature type="domain" description="Nucleoside phosphorylase" evidence="2">
    <location>
        <begin position="149"/>
        <end position="400"/>
    </location>
</feature>
<dbReference type="PANTHER" id="PTHR46832:SF1">
    <property type="entry name" value="5'-METHYLTHIOADENOSINE_S-ADENOSYLHOMOCYSTEINE NUCLEOSIDASE"/>
    <property type="match status" value="1"/>
</dbReference>
<dbReference type="Pfam" id="PF19957">
    <property type="entry name" value="EAD5"/>
    <property type="match status" value="1"/>
</dbReference>
<feature type="domain" description="Effector-associated" evidence="3">
    <location>
        <begin position="4"/>
        <end position="103"/>
    </location>
</feature>
<sequence>MAILSHDDILNLHAAVITAQMVTSRAALLVGIDGHFVAGLPIATTPGDQILTDLDGMNGTGVLADGSVPLAIWLKNAVARAGDRQEATVFRKALERCPTSGRAGAGGGATARFDGGQISASPGEPGPRTSAIPHQPLSVEDVKGKVDFGILTIREDEFDAVLERFPPFTHVKGRRVYNLHRLELPAGGSYLVAVVRCIEQGNTEALDAARDLLEELEPQWLLVVGIAGAVPSDELTLGDVVVSTRIVDFSIEAVLQDKPSEYAMMGGPVHKDAAAILANLRAHKAQLKGWNTAASIMASRPAIVLDDELFYGDEDWQKKAQRAIAHHASRSEPLVTAGAIGSSDRLVKDTQVLAAFLRKAARQVLAVEMESAGVYRGASGRQVPAVAIRGISDVVGFKRDPGWTAYACHTAAAFTHAFLRTQPIQPAGASARVPR</sequence>
<reference evidence="4 5" key="1">
    <citation type="submission" date="2022-11" db="EMBL/GenBank/DDBJ databases">
        <title>Minimal conservation of predation-associated metabolite biosynthetic gene clusters underscores biosynthetic potential of Myxococcota including descriptions for ten novel species: Archangium lansinium sp. nov., Myxococcus landrumus sp. nov., Nannocystis bai.</title>
        <authorList>
            <person name="Ahearne A."/>
            <person name="Stevens C."/>
            <person name="Dowd S."/>
        </authorList>
    </citation>
    <scope>NUCLEOTIDE SEQUENCE [LARGE SCALE GENOMIC DNA]</scope>
    <source>
        <strain evidence="4 5">RJM3</strain>
    </source>
</reference>
<evidence type="ECO:0000256" key="1">
    <source>
        <dbReference type="SAM" id="MobiDB-lite"/>
    </source>
</evidence>
<evidence type="ECO:0000259" key="3">
    <source>
        <dbReference type="Pfam" id="PF19957"/>
    </source>
</evidence>
<comment type="caution">
    <text evidence="4">The sequence shown here is derived from an EMBL/GenBank/DDBJ whole genome shotgun (WGS) entry which is preliminary data.</text>
</comment>
<dbReference type="RefSeq" id="WP_271926629.1">
    <property type="nucleotide sequence ID" value="NZ_JAQNDO010000001.1"/>
</dbReference>
<dbReference type="Proteomes" id="UP001221411">
    <property type="component" value="Unassembled WGS sequence"/>
</dbReference>
<dbReference type="InterPro" id="IPR000845">
    <property type="entry name" value="Nucleoside_phosphorylase_d"/>
</dbReference>
<evidence type="ECO:0008006" key="6">
    <source>
        <dbReference type="Google" id="ProtNLM"/>
    </source>
</evidence>
<proteinExistence type="predicted"/>
<evidence type="ECO:0000313" key="4">
    <source>
        <dbReference type="EMBL" id="MDC0747908.1"/>
    </source>
</evidence>
<dbReference type="InterPro" id="IPR045432">
    <property type="entry name" value="EAD5"/>
</dbReference>
<dbReference type="Pfam" id="PF01048">
    <property type="entry name" value="PNP_UDP_1"/>
    <property type="match status" value="1"/>
</dbReference>
<accession>A0ABT5F1E6</accession>
<dbReference type="Gene3D" id="3.40.50.1580">
    <property type="entry name" value="Nucleoside phosphorylase domain"/>
    <property type="match status" value="1"/>
</dbReference>
<evidence type="ECO:0000259" key="2">
    <source>
        <dbReference type="Pfam" id="PF01048"/>
    </source>
</evidence>
<keyword evidence="5" id="KW-1185">Reference proteome</keyword>
<feature type="region of interest" description="Disordered" evidence="1">
    <location>
        <begin position="101"/>
        <end position="135"/>
    </location>
</feature>
<organism evidence="4 5">
    <name type="scientific">Polyangium mundeleinium</name>
    <dbReference type="NCBI Taxonomy" id="2995306"/>
    <lineage>
        <taxon>Bacteria</taxon>
        <taxon>Pseudomonadati</taxon>
        <taxon>Myxococcota</taxon>
        <taxon>Polyangia</taxon>
        <taxon>Polyangiales</taxon>
        <taxon>Polyangiaceae</taxon>
        <taxon>Polyangium</taxon>
    </lineage>
</organism>
<dbReference type="PANTHER" id="PTHR46832">
    <property type="entry name" value="5'-METHYLTHIOADENOSINE/S-ADENOSYLHOMOCYSTEINE NUCLEOSIDASE"/>
    <property type="match status" value="1"/>
</dbReference>
<dbReference type="EMBL" id="JAQNDO010000001">
    <property type="protein sequence ID" value="MDC0747908.1"/>
    <property type="molecule type" value="Genomic_DNA"/>
</dbReference>
<dbReference type="SUPFAM" id="SSF53167">
    <property type="entry name" value="Purine and uridine phosphorylases"/>
    <property type="match status" value="1"/>
</dbReference>
<protein>
    <recommendedName>
        <fullName evidence="6">Nucleoside phosphorylase domain-containing protein</fullName>
    </recommendedName>
</protein>
<name>A0ABT5F1E6_9BACT</name>
<dbReference type="InterPro" id="IPR035994">
    <property type="entry name" value="Nucleoside_phosphorylase_sf"/>
</dbReference>
<evidence type="ECO:0000313" key="5">
    <source>
        <dbReference type="Proteomes" id="UP001221411"/>
    </source>
</evidence>